<evidence type="ECO:0000256" key="1">
    <source>
        <dbReference type="SAM" id="MobiDB-lite"/>
    </source>
</evidence>
<dbReference type="RefSeq" id="XP_024581244.1">
    <property type="nucleotide sequence ID" value="XM_024731026.1"/>
</dbReference>
<name>A0A0N7L6P8_PLAHL</name>
<dbReference type="AlphaFoldDB" id="A0A0N7L6P8"/>
<evidence type="ECO:0000313" key="3">
    <source>
        <dbReference type="Proteomes" id="UP000054928"/>
    </source>
</evidence>
<proteinExistence type="predicted"/>
<accession>A0A0N7L6P8</accession>
<dbReference type="EMBL" id="CCYD01001336">
    <property type="protein sequence ID" value="CEG44875.1"/>
    <property type="molecule type" value="Genomic_DNA"/>
</dbReference>
<organism evidence="2 3">
    <name type="scientific">Plasmopara halstedii</name>
    <name type="common">Downy mildew of sunflower</name>
    <dbReference type="NCBI Taxonomy" id="4781"/>
    <lineage>
        <taxon>Eukaryota</taxon>
        <taxon>Sar</taxon>
        <taxon>Stramenopiles</taxon>
        <taxon>Oomycota</taxon>
        <taxon>Peronosporomycetes</taxon>
        <taxon>Peronosporales</taxon>
        <taxon>Peronosporaceae</taxon>
        <taxon>Plasmopara</taxon>
    </lineage>
</organism>
<feature type="compositionally biased region" description="Low complexity" evidence="1">
    <location>
        <begin position="66"/>
        <end position="80"/>
    </location>
</feature>
<protein>
    <submittedName>
        <fullName evidence="2">Uncharacterized protein</fullName>
    </submittedName>
</protein>
<sequence>MLDVVAPSFFPTPIEFAAGIRWVKEHPVVATAAVTAVSVITYLMTAAEGERKLTIAYLHPEKNPLDDQSSSTESDSSSLSRNHTLSLRNLSLGEFDADVAEEDSNEQKCHAQDVQNQADWESKSPQWGWYVSTTPPEEYHQ</sequence>
<reference evidence="3" key="1">
    <citation type="submission" date="2014-09" db="EMBL/GenBank/DDBJ databases">
        <authorList>
            <person name="Sharma Rahul"/>
            <person name="Thines Marco"/>
        </authorList>
    </citation>
    <scope>NUCLEOTIDE SEQUENCE [LARGE SCALE GENOMIC DNA]</scope>
</reference>
<dbReference type="Proteomes" id="UP000054928">
    <property type="component" value="Unassembled WGS sequence"/>
</dbReference>
<evidence type="ECO:0000313" key="2">
    <source>
        <dbReference type="EMBL" id="CEG44875.1"/>
    </source>
</evidence>
<dbReference type="OrthoDB" id="195658at2759"/>
<feature type="region of interest" description="Disordered" evidence="1">
    <location>
        <begin position="60"/>
        <end position="83"/>
    </location>
</feature>
<keyword evidence="3" id="KW-1185">Reference proteome</keyword>
<dbReference type="GeneID" id="36396261"/>
<feature type="compositionally biased region" description="Polar residues" evidence="1">
    <location>
        <begin position="113"/>
        <end position="135"/>
    </location>
</feature>
<feature type="region of interest" description="Disordered" evidence="1">
    <location>
        <begin position="96"/>
        <end position="141"/>
    </location>
</feature>
<dbReference type="OMA" id="ICYGRCE"/>